<dbReference type="AlphaFoldDB" id="A0A845AA71"/>
<dbReference type="InterPro" id="IPR011034">
    <property type="entry name" value="Formyl_transferase-like_C_sf"/>
</dbReference>
<evidence type="ECO:0000259" key="6">
    <source>
        <dbReference type="Pfam" id="PF00551"/>
    </source>
</evidence>
<sequence length="301" mass="32105">MRIIFMGTPDFAVPTLTALAEANHTIVAVYTQPPRPAGRGKKLQPSPVQREAERLGIEVRYPASLKDVAVQADFLALEADLAVVAAYGLILPKVILDAPAHGCLNVHGSILPHWRGAAPVQRAILAGDPVTGITIMQMAEGLDTGDMIATVRTPIEDKTAGQLTEELAELGAQLMVGTLIDLEALHPVAQDDKEATYAAKIAKSEARMDFSKPAELLEREVRAFAPFPGAWFQLDGERVKVLEAHVIGMNGAAGTVLDDQFTIACGNAALRPVRIQRAGKPVMDTEAFLRGKSIPVGTVLA</sequence>
<evidence type="ECO:0000313" key="9">
    <source>
        <dbReference type="Proteomes" id="UP000460561"/>
    </source>
</evidence>
<keyword evidence="4 5" id="KW-0648">Protein biosynthesis</keyword>
<dbReference type="InterPro" id="IPR005793">
    <property type="entry name" value="Formyl_trans_C"/>
</dbReference>
<dbReference type="CDD" id="cd08646">
    <property type="entry name" value="FMT_core_Met-tRNA-FMT_N"/>
    <property type="match status" value="1"/>
</dbReference>
<keyword evidence="9" id="KW-1185">Reference proteome</keyword>
<dbReference type="HAMAP" id="MF_00182">
    <property type="entry name" value="Formyl_trans"/>
    <property type="match status" value="1"/>
</dbReference>
<dbReference type="InterPro" id="IPR041711">
    <property type="entry name" value="Met-tRNA-FMT_N"/>
</dbReference>
<protein>
    <recommendedName>
        <fullName evidence="2 5">Methionyl-tRNA formyltransferase</fullName>
        <ecNumber evidence="2 5">2.1.2.9</ecNumber>
    </recommendedName>
</protein>
<reference evidence="8 9" key="1">
    <citation type="submission" date="2019-12" db="EMBL/GenBank/DDBJ databases">
        <title>Genomic-based taxomic classification of the family Erythrobacteraceae.</title>
        <authorList>
            <person name="Xu L."/>
        </authorList>
    </citation>
    <scope>NUCLEOTIDE SEQUENCE [LARGE SCALE GENOMIC DNA]</scope>
    <source>
        <strain evidence="8 9">DSM 18604</strain>
    </source>
</reference>
<dbReference type="SUPFAM" id="SSF50486">
    <property type="entry name" value="FMT C-terminal domain-like"/>
    <property type="match status" value="1"/>
</dbReference>
<evidence type="ECO:0000256" key="1">
    <source>
        <dbReference type="ARBA" id="ARBA00010699"/>
    </source>
</evidence>
<comment type="caution">
    <text evidence="8">The sequence shown here is derived from an EMBL/GenBank/DDBJ whole genome shotgun (WGS) entry which is preliminary data.</text>
</comment>
<comment type="similarity">
    <text evidence="1 5">Belongs to the Fmt family.</text>
</comment>
<evidence type="ECO:0000259" key="7">
    <source>
        <dbReference type="Pfam" id="PF02911"/>
    </source>
</evidence>
<dbReference type="GO" id="GO:0004479">
    <property type="term" value="F:methionyl-tRNA formyltransferase activity"/>
    <property type="evidence" value="ECO:0007669"/>
    <property type="project" value="UniProtKB-UniRule"/>
</dbReference>
<feature type="domain" description="Formyl transferase N-terminal" evidence="6">
    <location>
        <begin position="1"/>
        <end position="177"/>
    </location>
</feature>
<evidence type="ECO:0000256" key="3">
    <source>
        <dbReference type="ARBA" id="ARBA00022679"/>
    </source>
</evidence>
<dbReference type="InterPro" id="IPR036477">
    <property type="entry name" value="Formyl_transf_N_sf"/>
</dbReference>
<gene>
    <name evidence="5" type="primary">fmt</name>
    <name evidence="8" type="ORF">GRI39_05185</name>
</gene>
<dbReference type="EC" id="2.1.2.9" evidence="2 5"/>
<dbReference type="SUPFAM" id="SSF53328">
    <property type="entry name" value="Formyltransferase"/>
    <property type="match status" value="1"/>
</dbReference>
<organism evidence="8 9">
    <name type="scientific">Altericroceibacterium indicum</name>
    <dbReference type="NCBI Taxonomy" id="374177"/>
    <lineage>
        <taxon>Bacteria</taxon>
        <taxon>Pseudomonadati</taxon>
        <taxon>Pseudomonadota</taxon>
        <taxon>Alphaproteobacteria</taxon>
        <taxon>Sphingomonadales</taxon>
        <taxon>Erythrobacteraceae</taxon>
        <taxon>Altericroceibacterium</taxon>
    </lineage>
</organism>
<dbReference type="Proteomes" id="UP000460561">
    <property type="component" value="Unassembled WGS sequence"/>
</dbReference>
<proteinExistence type="inferred from homology"/>
<feature type="binding site" evidence="5">
    <location>
        <begin position="109"/>
        <end position="112"/>
    </location>
    <ligand>
        <name>(6S)-5,6,7,8-tetrahydrofolate</name>
        <dbReference type="ChEBI" id="CHEBI:57453"/>
    </ligand>
</feature>
<comment type="catalytic activity">
    <reaction evidence="5">
        <text>L-methionyl-tRNA(fMet) + (6R)-10-formyltetrahydrofolate = N-formyl-L-methionyl-tRNA(fMet) + (6S)-5,6,7,8-tetrahydrofolate + H(+)</text>
        <dbReference type="Rhea" id="RHEA:24380"/>
        <dbReference type="Rhea" id="RHEA-COMP:9952"/>
        <dbReference type="Rhea" id="RHEA-COMP:9953"/>
        <dbReference type="ChEBI" id="CHEBI:15378"/>
        <dbReference type="ChEBI" id="CHEBI:57453"/>
        <dbReference type="ChEBI" id="CHEBI:78530"/>
        <dbReference type="ChEBI" id="CHEBI:78844"/>
        <dbReference type="ChEBI" id="CHEBI:195366"/>
        <dbReference type="EC" id="2.1.2.9"/>
    </reaction>
</comment>
<evidence type="ECO:0000313" key="8">
    <source>
        <dbReference type="EMBL" id="MXP25436.1"/>
    </source>
</evidence>
<dbReference type="InterPro" id="IPR002376">
    <property type="entry name" value="Formyl_transf_N"/>
</dbReference>
<evidence type="ECO:0000256" key="2">
    <source>
        <dbReference type="ARBA" id="ARBA00012261"/>
    </source>
</evidence>
<dbReference type="CDD" id="cd08704">
    <property type="entry name" value="Met_tRNA_FMT_C"/>
    <property type="match status" value="1"/>
</dbReference>
<dbReference type="GO" id="GO:0005829">
    <property type="term" value="C:cytosol"/>
    <property type="evidence" value="ECO:0007669"/>
    <property type="project" value="TreeGrafter"/>
</dbReference>
<accession>A0A845AA71</accession>
<dbReference type="PANTHER" id="PTHR11138:SF5">
    <property type="entry name" value="METHIONYL-TRNA FORMYLTRANSFERASE, MITOCHONDRIAL"/>
    <property type="match status" value="1"/>
</dbReference>
<evidence type="ECO:0000256" key="5">
    <source>
        <dbReference type="HAMAP-Rule" id="MF_00182"/>
    </source>
</evidence>
<feature type="domain" description="Formyl transferase C-terminal" evidence="7">
    <location>
        <begin position="200"/>
        <end position="292"/>
    </location>
</feature>
<comment type="function">
    <text evidence="5">Attaches a formyl group to the free amino group of methionyl-tRNA(fMet). The formyl group appears to play a dual role in the initiator identity of N-formylmethionyl-tRNA by promoting its recognition by IF2 and preventing the misappropriation of this tRNA by the elongation apparatus.</text>
</comment>
<dbReference type="Pfam" id="PF02911">
    <property type="entry name" value="Formyl_trans_C"/>
    <property type="match status" value="1"/>
</dbReference>
<dbReference type="InterPro" id="IPR001555">
    <property type="entry name" value="GART_AS"/>
</dbReference>
<dbReference type="NCBIfam" id="TIGR00460">
    <property type="entry name" value="fmt"/>
    <property type="match status" value="1"/>
</dbReference>
<dbReference type="Gene3D" id="3.40.50.12230">
    <property type="match status" value="1"/>
</dbReference>
<dbReference type="PROSITE" id="PS00373">
    <property type="entry name" value="GART"/>
    <property type="match status" value="1"/>
</dbReference>
<dbReference type="OrthoDB" id="9802815at2"/>
<dbReference type="InterPro" id="IPR044135">
    <property type="entry name" value="Met-tRNA-FMT_C"/>
</dbReference>
<name>A0A845AA71_9SPHN</name>
<dbReference type="InterPro" id="IPR005794">
    <property type="entry name" value="Fmt"/>
</dbReference>
<dbReference type="Pfam" id="PF00551">
    <property type="entry name" value="Formyl_trans_N"/>
    <property type="match status" value="1"/>
</dbReference>
<dbReference type="PANTHER" id="PTHR11138">
    <property type="entry name" value="METHIONYL-TRNA FORMYLTRANSFERASE"/>
    <property type="match status" value="1"/>
</dbReference>
<evidence type="ECO:0000256" key="4">
    <source>
        <dbReference type="ARBA" id="ARBA00022917"/>
    </source>
</evidence>
<dbReference type="EMBL" id="WTYQ01000002">
    <property type="protein sequence ID" value="MXP25436.1"/>
    <property type="molecule type" value="Genomic_DNA"/>
</dbReference>
<dbReference type="RefSeq" id="WP_160738671.1">
    <property type="nucleotide sequence ID" value="NZ_WTYQ01000002.1"/>
</dbReference>
<keyword evidence="3 5" id="KW-0808">Transferase</keyword>